<sequence>MYMFYYFNNKIAVQKRQIFVLKKQYNDFKNEKMSFAKEKIEIKYITPSISSTTIYTNCNLFISPLKSSPLLCTLEKGTYVTIIDSAEVNNEIWYEISIDSVEKINSKGWIQSKYIEINLSDD</sequence>
<protein>
    <submittedName>
        <fullName evidence="2">Conserved protein</fullName>
    </submittedName>
</protein>
<dbReference type="Pfam" id="PF08239">
    <property type="entry name" value="SH3_3"/>
    <property type="match status" value="1"/>
</dbReference>
<dbReference type="Gene3D" id="2.30.30.40">
    <property type="entry name" value="SH3 Domains"/>
    <property type="match status" value="1"/>
</dbReference>
<dbReference type="EMBL" id="AE015927">
    <property type="protein sequence ID" value="AAO34832.1"/>
    <property type="molecule type" value="Genomic_DNA"/>
</dbReference>
<dbReference type="InterPro" id="IPR003646">
    <property type="entry name" value="SH3-like_bac-type"/>
</dbReference>
<dbReference type="KEGG" id="ctc:CTC_00181"/>
<name>Q899J4_CLOTE</name>
<proteinExistence type="predicted"/>
<feature type="domain" description="SH3b" evidence="1">
    <location>
        <begin position="48"/>
        <end position="119"/>
    </location>
</feature>
<gene>
    <name evidence="2" type="ordered locus">CTC_00181</name>
</gene>
<reference evidence="2 3" key="1">
    <citation type="journal article" date="2003" name="Proc. Natl. Acad. Sci. U.S.A.">
        <title>The genome sequence of Clostridium tetani, the causative agent of tetanus disease.</title>
        <authorList>
            <person name="Brueggemann H."/>
            <person name="Baumer S."/>
            <person name="Fricke W.F."/>
            <person name="Wiezer A."/>
            <person name="Liesegang H."/>
            <person name="Decker I."/>
            <person name="Herzberg C."/>
            <person name="Martinez-Arias R."/>
            <person name="Merkl R."/>
            <person name="Henne A."/>
            <person name="Gottschalk G."/>
        </authorList>
    </citation>
    <scope>NUCLEOTIDE SEQUENCE [LARGE SCALE GENOMIC DNA]</scope>
    <source>
        <strain evidence="3">Massachusetts / E88</strain>
    </source>
</reference>
<dbReference type="Proteomes" id="UP000001412">
    <property type="component" value="Chromosome"/>
</dbReference>
<accession>Q899J4</accession>
<dbReference type="PROSITE" id="PS51781">
    <property type="entry name" value="SH3B"/>
    <property type="match status" value="1"/>
</dbReference>
<evidence type="ECO:0000313" key="2">
    <source>
        <dbReference type="EMBL" id="AAO34832.1"/>
    </source>
</evidence>
<evidence type="ECO:0000313" key="3">
    <source>
        <dbReference type="Proteomes" id="UP000001412"/>
    </source>
</evidence>
<organism evidence="2 3">
    <name type="scientific">Clostridium tetani (strain Massachusetts / E88)</name>
    <dbReference type="NCBI Taxonomy" id="212717"/>
    <lineage>
        <taxon>Bacteria</taxon>
        <taxon>Bacillati</taxon>
        <taxon>Bacillota</taxon>
        <taxon>Clostridia</taxon>
        <taxon>Eubacteriales</taxon>
        <taxon>Clostridiaceae</taxon>
        <taxon>Clostridium</taxon>
    </lineage>
</organism>
<evidence type="ECO:0000259" key="1">
    <source>
        <dbReference type="PROSITE" id="PS51781"/>
    </source>
</evidence>
<dbReference type="STRING" id="212717.CTC_00181"/>
<keyword evidence="3" id="KW-1185">Reference proteome</keyword>
<dbReference type="AlphaFoldDB" id="Q899J4"/>
<dbReference type="HOGENOM" id="CLU_149191_0_0_9"/>